<comment type="similarity">
    <text evidence="2">Belongs to the SspH family.</text>
</comment>
<comment type="subcellular location">
    <subcellularLocation>
        <location evidence="1">Spore core</location>
    </subcellularLocation>
</comment>
<evidence type="ECO:0000313" key="4">
    <source>
        <dbReference type="EMBL" id="EET84973.1"/>
    </source>
</evidence>
<dbReference type="KEGG" id="cck:Ccar_17000"/>
<dbReference type="GO" id="GO:0042601">
    <property type="term" value="C:endospore-forming forespore"/>
    <property type="evidence" value="ECO:0007669"/>
    <property type="project" value="InterPro"/>
</dbReference>
<dbReference type="InterPro" id="IPR012610">
    <property type="entry name" value="SASP_SspH"/>
</dbReference>
<dbReference type="EMBL" id="ACVI01000117">
    <property type="protein sequence ID" value="EET84973.1"/>
    <property type="molecule type" value="Genomic_DNA"/>
</dbReference>
<proteinExistence type="inferred from homology"/>
<dbReference type="AlphaFoldDB" id="C6Q0K3"/>
<dbReference type="GO" id="GO:0030436">
    <property type="term" value="P:asexual sporulation"/>
    <property type="evidence" value="ECO:0007669"/>
    <property type="project" value="InterPro"/>
</dbReference>
<organism evidence="4 5">
    <name type="scientific">Clostridium carboxidivorans P7</name>
    <dbReference type="NCBI Taxonomy" id="536227"/>
    <lineage>
        <taxon>Bacteria</taxon>
        <taxon>Bacillati</taxon>
        <taxon>Bacillota</taxon>
        <taxon>Clostridia</taxon>
        <taxon>Eubacteriales</taxon>
        <taxon>Clostridiaceae</taxon>
        <taxon>Clostridium</taxon>
    </lineage>
</organism>
<dbReference type="Pfam" id="PF08141">
    <property type="entry name" value="SspH"/>
    <property type="match status" value="1"/>
</dbReference>
<evidence type="ECO:0000256" key="1">
    <source>
        <dbReference type="ARBA" id="ARBA00004288"/>
    </source>
</evidence>
<name>C6Q0K3_9CLOT</name>
<dbReference type="PATRIC" id="fig|536227.13.peg.3579"/>
<evidence type="ECO:0000313" key="5">
    <source>
        <dbReference type="Proteomes" id="UP000004198"/>
    </source>
</evidence>
<evidence type="ECO:0000256" key="3">
    <source>
        <dbReference type="ARBA" id="ARBA00022969"/>
    </source>
</evidence>
<keyword evidence="3" id="KW-0749">Sporulation</keyword>
<gene>
    <name evidence="4" type="ORF">CcarbDRAFT_4570</name>
</gene>
<dbReference type="eggNOG" id="ENOG50327PT">
    <property type="taxonomic scope" value="Bacteria"/>
</dbReference>
<comment type="caution">
    <text evidence="4">The sequence shown here is derived from an EMBL/GenBank/DDBJ whole genome shotgun (WGS) entry which is preliminary data.</text>
</comment>
<dbReference type="RefSeq" id="WP_007063455.1">
    <property type="nucleotide sequence ID" value="NZ_ACVI01000117.1"/>
</dbReference>
<evidence type="ECO:0000256" key="2">
    <source>
        <dbReference type="ARBA" id="ARBA00006573"/>
    </source>
</evidence>
<keyword evidence="5" id="KW-1185">Reference proteome</keyword>
<dbReference type="Proteomes" id="UP000004198">
    <property type="component" value="Unassembled WGS sequence"/>
</dbReference>
<reference evidence="4 5" key="1">
    <citation type="submission" date="2009-06" db="EMBL/GenBank/DDBJ databases">
        <title>The draft genome of Clostridium carboxidivorans P7.</title>
        <authorList>
            <consortium name="US DOE Joint Genome Institute (JGI-PGF)"/>
            <person name="Lucas S."/>
            <person name="Copeland A."/>
            <person name="Lapidus A."/>
            <person name="Glavina del Rio T."/>
            <person name="Tice H."/>
            <person name="Bruce D."/>
            <person name="Goodwin L."/>
            <person name="Pitluck S."/>
            <person name="Larimer F."/>
            <person name="Land M.L."/>
            <person name="Hauser L."/>
            <person name="Hemme C.L."/>
        </authorList>
    </citation>
    <scope>NUCLEOTIDE SEQUENCE [LARGE SCALE GENOMIC DNA]</scope>
    <source>
        <strain evidence="4 5">P7</strain>
    </source>
</reference>
<dbReference type="OrthoDB" id="1683648at2"/>
<sequence>MKIEKVKEIMDSPANIEVLYRSHPVWIDAIDTGAQMVKIKILESKEKKYVPVEDLIDTGKVINIKR</sequence>
<protein>
    <submittedName>
        <fullName evidence="4">Small, acid-soluble spore protein h 1</fullName>
    </submittedName>
</protein>
<dbReference type="GO" id="GO:0030435">
    <property type="term" value="P:sporulation resulting in formation of a cellular spore"/>
    <property type="evidence" value="ECO:0007669"/>
    <property type="project" value="UniProtKB-KW"/>
</dbReference>
<accession>C6Q0K3</accession>